<feature type="transmembrane region" description="Helical" evidence="1">
    <location>
        <begin position="395"/>
        <end position="418"/>
    </location>
</feature>
<keyword evidence="1" id="KW-0812">Transmembrane</keyword>
<organism evidence="2 3">
    <name type="scientific">Candidatus Iainarchaeum sp</name>
    <dbReference type="NCBI Taxonomy" id="3101447"/>
    <lineage>
        <taxon>Archaea</taxon>
        <taxon>Candidatus Iainarchaeota</taxon>
        <taxon>Candidatus Iainarchaeia</taxon>
        <taxon>Candidatus Iainarchaeales</taxon>
        <taxon>Candidatus Iainarchaeaceae</taxon>
        <taxon>Candidatus Iainarchaeum</taxon>
    </lineage>
</organism>
<feature type="transmembrane region" description="Helical" evidence="1">
    <location>
        <begin position="358"/>
        <end position="374"/>
    </location>
</feature>
<evidence type="ECO:0000256" key="1">
    <source>
        <dbReference type="SAM" id="Phobius"/>
    </source>
</evidence>
<dbReference type="Proteomes" id="UP000678237">
    <property type="component" value="Unassembled WGS sequence"/>
</dbReference>
<feature type="transmembrane region" description="Helical" evidence="1">
    <location>
        <begin position="246"/>
        <end position="266"/>
    </location>
</feature>
<reference evidence="2" key="2">
    <citation type="submission" date="2021-05" db="EMBL/GenBank/DDBJ databases">
        <title>Protein family content uncovers lineage relationships and bacterial pathway maintenance mechanisms in DPANN archaea.</title>
        <authorList>
            <person name="Castelle C.J."/>
            <person name="Meheust R."/>
            <person name="Jaffe A.L."/>
            <person name="Seitz K."/>
            <person name="Gong X."/>
            <person name="Baker B.J."/>
            <person name="Banfield J.F."/>
        </authorList>
    </citation>
    <scope>NUCLEOTIDE SEQUENCE</scope>
    <source>
        <strain evidence="2">RIFCSPLOWO2_01_FULL_58_19</strain>
    </source>
</reference>
<sequence>MVLLALVIGAFVYRAAPTPLQEYALNDVAYYVYQLRAQPNSSLQMGFNAFTNFLQKITGLDSLNTIRASKLVFIFGLVVFFFLARFLTKSVALSVLASFVFVFNAYQFNLITVALRQMFAGIFMAGFTFACTKFLGALDTSDIRKLKPKFKYLLFASFLFGLIAFSHEITFLVATVALFIFLLVVFAAHHAVERRPLTFLAAMLGLAFVGINAFRTLMDLVLPAYFNYSTTIYGLYNLSLTMYPSKLGLIVFVSSIILTYAIYAYLHSGRTSSFQQKLVFWLGCISLLLLVFPVSWTFPGIVYLIGFYFVFYYFHGLLSRKPSSAELFVIALFVSASFLSRNAVLGLDFFMYRFESELILPLVILAIFGFKEFSGDYRLGRLSLPIVEWFKGINFSLGLKLIVSVFLLTVFASNLYIIGFKVSDSSDLAKMTEYKTILESDSSGYLKDFNAVATDEITSLYPPHGENFRRLTGVWKGNIKEAISYLKSFDIRHVIVAGEENANIINFGQTTDWIKRKYSHLRNPNFDKVFDAGPVTVYKLDFDGKNYYADDNTLQPFVEIVIQ</sequence>
<feature type="transmembrane region" description="Helical" evidence="1">
    <location>
        <begin position="199"/>
        <end position="226"/>
    </location>
</feature>
<feature type="transmembrane region" description="Helical" evidence="1">
    <location>
        <begin position="66"/>
        <end position="84"/>
    </location>
</feature>
<accession>A0A8T4LLD4</accession>
<feature type="transmembrane region" description="Helical" evidence="1">
    <location>
        <begin position="327"/>
        <end position="352"/>
    </location>
</feature>
<gene>
    <name evidence="2" type="ORF">J4203_07125</name>
</gene>
<reference evidence="2" key="1">
    <citation type="submission" date="2021-03" db="EMBL/GenBank/DDBJ databases">
        <authorList>
            <person name="Jaffe A."/>
        </authorList>
    </citation>
    <scope>NUCLEOTIDE SEQUENCE</scope>
    <source>
        <strain evidence="2">RIFCSPLOWO2_01_FULL_58_19</strain>
    </source>
</reference>
<feature type="transmembrane region" description="Helical" evidence="1">
    <location>
        <begin position="91"/>
        <end position="112"/>
    </location>
</feature>
<dbReference type="AlphaFoldDB" id="A0A8T4LLD4"/>
<feature type="transmembrane region" description="Helical" evidence="1">
    <location>
        <begin position="150"/>
        <end position="166"/>
    </location>
</feature>
<keyword evidence="1" id="KW-1133">Transmembrane helix</keyword>
<feature type="transmembrane region" description="Helical" evidence="1">
    <location>
        <begin position="172"/>
        <end position="192"/>
    </location>
</feature>
<proteinExistence type="predicted"/>
<evidence type="ECO:0000313" key="2">
    <source>
        <dbReference type="EMBL" id="MBS3063606.1"/>
    </source>
</evidence>
<name>A0A8T4LLD4_9ARCH</name>
<keyword evidence="1" id="KW-0472">Membrane</keyword>
<evidence type="ECO:0000313" key="3">
    <source>
        <dbReference type="Proteomes" id="UP000678237"/>
    </source>
</evidence>
<feature type="transmembrane region" description="Helical" evidence="1">
    <location>
        <begin position="118"/>
        <end position="138"/>
    </location>
</feature>
<comment type="caution">
    <text evidence="2">The sequence shown here is derived from an EMBL/GenBank/DDBJ whole genome shotgun (WGS) entry which is preliminary data.</text>
</comment>
<dbReference type="EMBL" id="JAGVWE010000006">
    <property type="protein sequence ID" value="MBS3063606.1"/>
    <property type="molecule type" value="Genomic_DNA"/>
</dbReference>
<feature type="transmembrane region" description="Helical" evidence="1">
    <location>
        <begin position="278"/>
        <end position="295"/>
    </location>
</feature>
<protein>
    <submittedName>
        <fullName evidence="2">Uncharacterized protein</fullName>
    </submittedName>
</protein>